<reference evidence="2" key="3">
    <citation type="submission" date="2010-09" db="EMBL/GenBank/DDBJ databases">
        <title>Annotation of Gaeumannomyces graminis var. tritici R3-111a-1.</title>
        <authorList>
            <consortium name="The Broad Institute Genome Sequencing Platform"/>
            <person name="Ma L.-J."/>
            <person name="Dead R."/>
            <person name="Young S.K."/>
            <person name="Zeng Q."/>
            <person name="Gargeya S."/>
            <person name="Fitzgerald M."/>
            <person name="Haas B."/>
            <person name="Abouelleil A."/>
            <person name="Alvarado L."/>
            <person name="Arachchi H.M."/>
            <person name="Berlin A."/>
            <person name="Brown A."/>
            <person name="Chapman S.B."/>
            <person name="Chen Z."/>
            <person name="Dunbar C."/>
            <person name="Freedman E."/>
            <person name="Gearin G."/>
            <person name="Gellesch M."/>
            <person name="Goldberg J."/>
            <person name="Griggs A."/>
            <person name="Gujja S."/>
            <person name="Heiman D."/>
            <person name="Howarth C."/>
            <person name="Larson L."/>
            <person name="Lui A."/>
            <person name="MacDonald P.J.P."/>
            <person name="Mehta T."/>
            <person name="Montmayeur A."/>
            <person name="Murphy C."/>
            <person name="Neiman D."/>
            <person name="Pearson M."/>
            <person name="Priest M."/>
            <person name="Roberts A."/>
            <person name="Saif S."/>
            <person name="Shea T."/>
            <person name="Shenoy N."/>
            <person name="Sisk P."/>
            <person name="Stolte C."/>
            <person name="Sykes S."/>
            <person name="Yandava C."/>
            <person name="Wortman J."/>
            <person name="Nusbaum C."/>
            <person name="Birren B."/>
        </authorList>
    </citation>
    <scope>NUCLEOTIDE SEQUENCE</scope>
    <source>
        <strain evidence="2">R3-111a-1</strain>
    </source>
</reference>
<dbReference type="GeneID" id="20352013"/>
<reference evidence="3" key="5">
    <citation type="submission" date="2018-04" db="UniProtKB">
        <authorList>
            <consortium name="EnsemblFungi"/>
        </authorList>
    </citation>
    <scope>IDENTIFICATION</scope>
    <source>
        <strain evidence="3">R3-111a-1</strain>
    </source>
</reference>
<reference evidence="4" key="1">
    <citation type="submission" date="2010-07" db="EMBL/GenBank/DDBJ databases">
        <title>The genome sequence of Gaeumannomyces graminis var. tritici strain R3-111a-1.</title>
        <authorList>
            <consortium name="The Broad Institute Genome Sequencing Platform"/>
            <person name="Ma L.-J."/>
            <person name="Dead R."/>
            <person name="Young S."/>
            <person name="Zeng Q."/>
            <person name="Koehrsen M."/>
            <person name="Alvarado L."/>
            <person name="Berlin A."/>
            <person name="Chapman S.B."/>
            <person name="Chen Z."/>
            <person name="Freedman E."/>
            <person name="Gellesch M."/>
            <person name="Goldberg J."/>
            <person name="Griggs A."/>
            <person name="Gujja S."/>
            <person name="Heilman E.R."/>
            <person name="Heiman D."/>
            <person name="Hepburn T."/>
            <person name="Howarth C."/>
            <person name="Jen D."/>
            <person name="Larson L."/>
            <person name="Mehta T."/>
            <person name="Neiman D."/>
            <person name="Pearson M."/>
            <person name="Roberts A."/>
            <person name="Saif S."/>
            <person name="Shea T."/>
            <person name="Shenoy N."/>
            <person name="Sisk P."/>
            <person name="Stolte C."/>
            <person name="Sykes S."/>
            <person name="Walk T."/>
            <person name="White J."/>
            <person name="Yandava C."/>
            <person name="Haas B."/>
            <person name="Nusbaum C."/>
            <person name="Birren B."/>
        </authorList>
    </citation>
    <scope>NUCLEOTIDE SEQUENCE [LARGE SCALE GENOMIC DNA]</scope>
    <source>
        <strain evidence="4">R3-111a-1</strain>
    </source>
</reference>
<dbReference type="HOGENOM" id="CLU_773974_0_0_1"/>
<feature type="transmembrane region" description="Helical" evidence="1">
    <location>
        <begin position="332"/>
        <end position="354"/>
    </location>
</feature>
<accession>J3PDI2</accession>
<evidence type="ECO:0000256" key="1">
    <source>
        <dbReference type="SAM" id="Phobius"/>
    </source>
</evidence>
<keyword evidence="1" id="KW-1133">Transmembrane helix</keyword>
<organism evidence="2">
    <name type="scientific">Gaeumannomyces tritici (strain R3-111a-1)</name>
    <name type="common">Wheat and barley take-all root rot fungus</name>
    <name type="synonym">Gaeumannomyces graminis var. tritici</name>
    <dbReference type="NCBI Taxonomy" id="644352"/>
    <lineage>
        <taxon>Eukaryota</taxon>
        <taxon>Fungi</taxon>
        <taxon>Dikarya</taxon>
        <taxon>Ascomycota</taxon>
        <taxon>Pezizomycotina</taxon>
        <taxon>Sordariomycetes</taxon>
        <taxon>Sordariomycetidae</taxon>
        <taxon>Magnaporthales</taxon>
        <taxon>Magnaporthaceae</taxon>
        <taxon>Gaeumannomyces</taxon>
    </lineage>
</organism>
<dbReference type="AlphaFoldDB" id="J3PDI2"/>
<feature type="transmembrane region" description="Helical" evidence="1">
    <location>
        <begin position="286"/>
        <end position="303"/>
    </location>
</feature>
<dbReference type="RefSeq" id="XP_009227710.1">
    <property type="nucleotide sequence ID" value="XM_009229446.1"/>
</dbReference>
<sequence>MALIFFFGIVGMQTNDTLNLNSKVFMEKKEIAFLEANFKAKLRFILSSGNKGHFNGCKITIGKTIIYMQQKKRANWFELQINNADKSLNYVQMDLTQAKLVIRNIFASEIYGMVSKFNAGYVLKITLSAIRERLKLPFYKLLQHYNGKTKRIIIKGLKKIFKLSFGLLLIIDGNCFYCINKKNGLNVSLFVLLGKSRINYINKKHKLSVGLLVLFGGNRINYIDKKHKLSASLLVLFGKCRFYCIIKKNKLKFGLFALFGKSTFRKFSATVLRKSQITFKTCIMRAFRFFESFASAFVVLISVKKLIRAIPELTFKQNNNQTFKRILSKRNFFFKIISEIVNLLTKCLLILFFIKAIY</sequence>
<name>J3PDI2_GAET3</name>
<proteinExistence type="predicted"/>
<dbReference type="VEuPathDB" id="FungiDB:GGTG_11555"/>
<protein>
    <submittedName>
        <fullName evidence="2 3">Uncharacterized protein</fullName>
    </submittedName>
</protein>
<evidence type="ECO:0000313" key="4">
    <source>
        <dbReference type="Proteomes" id="UP000006039"/>
    </source>
</evidence>
<dbReference type="EnsemblFungi" id="EJT70532">
    <property type="protein sequence ID" value="EJT70532"/>
    <property type="gene ID" value="GGTG_11555"/>
</dbReference>
<dbReference type="OrthoDB" id="5150797at2759"/>
<dbReference type="Proteomes" id="UP000006039">
    <property type="component" value="Unassembled WGS sequence"/>
</dbReference>
<reference evidence="3" key="4">
    <citation type="journal article" date="2015" name="G3 (Bethesda)">
        <title>Genome sequences of three phytopathogenic species of the Magnaporthaceae family of fungi.</title>
        <authorList>
            <person name="Okagaki L.H."/>
            <person name="Nunes C.C."/>
            <person name="Sailsbery J."/>
            <person name="Clay B."/>
            <person name="Brown D."/>
            <person name="John T."/>
            <person name="Oh Y."/>
            <person name="Young N."/>
            <person name="Fitzgerald M."/>
            <person name="Haas B.J."/>
            <person name="Zeng Q."/>
            <person name="Young S."/>
            <person name="Adiconis X."/>
            <person name="Fan L."/>
            <person name="Levin J.Z."/>
            <person name="Mitchell T.K."/>
            <person name="Okubara P.A."/>
            <person name="Farman M.L."/>
            <person name="Kohn L.M."/>
            <person name="Birren B."/>
            <person name="Ma L.-J."/>
            <person name="Dean R.A."/>
        </authorList>
    </citation>
    <scope>NUCLEOTIDE SEQUENCE</scope>
    <source>
        <strain evidence="3">R3-111a-1</strain>
    </source>
</reference>
<dbReference type="EMBL" id="GL385401">
    <property type="protein sequence ID" value="EJT70532.1"/>
    <property type="molecule type" value="Genomic_DNA"/>
</dbReference>
<evidence type="ECO:0000313" key="3">
    <source>
        <dbReference type="EnsemblFungi" id="EJT70532"/>
    </source>
</evidence>
<evidence type="ECO:0000313" key="2">
    <source>
        <dbReference type="EMBL" id="EJT70532.1"/>
    </source>
</evidence>
<keyword evidence="4" id="KW-1185">Reference proteome</keyword>
<reference evidence="2" key="2">
    <citation type="submission" date="2010-07" db="EMBL/GenBank/DDBJ databases">
        <authorList>
            <consortium name="The Broad Institute Genome Sequencing Platform"/>
            <consortium name="Broad Institute Genome Sequencing Center for Infectious Disease"/>
            <person name="Ma L.-J."/>
            <person name="Dead R."/>
            <person name="Young S."/>
            <person name="Zeng Q."/>
            <person name="Koehrsen M."/>
            <person name="Alvarado L."/>
            <person name="Berlin A."/>
            <person name="Chapman S.B."/>
            <person name="Chen Z."/>
            <person name="Freedman E."/>
            <person name="Gellesch M."/>
            <person name="Goldberg J."/>
            <person name="Griggs A."/>
            <person name="Gujja S."/>
            <person name="Heilman E.R."/>
            <person name="Heiman D."/>
            <person name="Hepburn T."/>
            <person name="Howarth C."/>
            <person name="Jen D."/>
            <person name="Larson L."/>
            <person name="Mehta T."/>
            <person name="Neiman D."/>
            <person name="Pearson M."/>
            <person name="Roberts A."/>
            <person name="Saif S."/>
            <person name="Shea T."/>
            <person name="Shenoy N."/>
            <person name="Sisk P."/>
            <person name="Stolte C."/>
            <person name="Sykes S."/>
            <person name="Walk T."/>
            <person name="White J."/>
            <person name="Yandava C."/>
            <person name="Haas B."/>
            <person name="Nusbaum C."/>
            <person name="Birren B."/>
        </authorList>
    </citation>
    <scope>NUCLEOTIDE SEQUENCE</scope>
    <source>
        <strain evidence="2">R3-111a-1</strain>
    </source>
</reference>
<keyword evidence="1" id="KW-0472">Membrane</keyword>
<keyword evidence="1" id="KW-0812">Transmembrane</keyword>
<gene>
    <name evidence="3" type="primary">20352013</name>
    <name evidence="2" type="ORF">GGTG_11555</name>
</gene>